<dbReference type="Proteomes" id="UP001596207">
    <property type="component" value="Unassembled WGS sequence"/>
</dbReference>
<keyword evidence="1" id="KW-0812">Transmembrane</keyword>
<feature type="transmembrane region" description="Helical" evidence="1">
    <location>
        <begin position="52"/>
        <end position="73"/>
    </location>
</feature>
<keyword evidence="3" id="KW-1185">Reference proteome</keyword>
<dbReference type="RefSeq" id="WP_353899588.1">
    <property type="nucleotide sequence ID" value="NZ_CP158970.1"/>
</dbReference>
<proteinExistence type="predicted"/>
<feature type="transmembrane region" description="Helical" evidence="1">
    <location>
        <begin position="142"/>
        <end position="160"/>
    </location>
</feature>
<accession>A0ABW1HEP3</accession>
<keyword evidence="1" id="KW-0472">Membrane</keyword>
<dbReference type="InterPro" id="IPR045782">
    <property type="entry name" value="TrbL_3"/>
</dbReference>
<comment type="caution">
    <text evidence="2">The sequence shown here is derived from an EMBL/GenBank/DDBJ whole genome shotgun (WGS) entry which is preliminary data.</text>
</comment>
<evidence type="ECO:0000313" key="3">
    <source>
        <dbReference type="Proteomes" id="UP001596207"/>
    </source>
</evidence>
<feature type="transmembrane region" description="Helical" evidence="1">
    <location>
        <begin position="201"/>
        <end position="221"/>
    </location>
</feature>
<organism evidence="2 3">
    <name type="scientific">Micromonospora harpali</name>
    <dbReference type="NCBI Taxonomy" id="1490225"/>
    <lineage>
        <taxon>Bacteria</taxon>
        <taxon>Bacillati</taxon>
        <taxon>Actinomycetota</taxon>
        <taxon>Actinomycetes</taxon>
        <taxon>Micromonosporales</taxon>
        <taxon>Micromonosporaceae</taxon>
        <taxon>Micromonospora</taxon>
    </lineage>
</organism>
<evidence type="ECO:0000256" key="1">
    <source>
        <dbReference type="SAM" id="Phobius"/>
    </source>
</evidence>
<feature type="transmembrane region" description="Helical" evidence="1">
    <location>
        <begin position="166"/>
        <end position="189"/>
    </location>
</feature>
<dbReference type="Pfam" id="PF19590">
    <property type="entry name" value="TrbL_3"/>
    <property type="match status" value="1"/>
</dbReference>
<keyword evidence="1" id="KW-1133">Transmembrane helix</keyword>
<reference evidence="3" key="1">
    <citation type="journal article" date="2019" name="Int. J. Syst. Evol. Microbiol.">
        <title>The Global Catalogue of Microorganisms (GCM) 10K type strain sequencing project: providing services to taxonomists for standard genome sequencing and annotation.</title>
        <authorList>
            <consortium name="The Broad Institute Genomics Platform"/>
            <consortium name="The Broad Institute Genome Sequencing Center for Infectious Disease"/>
            <person name="Wu L."/>
            <person name="Ma J."/>
        </authorList>
    </citation>
    <scope>NUCLEOTIDE SEQUENCE [LARGE SCALE GENOMIC DNA]</scope>
    <source>
        <strain evidence="3">CGMCC 4.7173</strain>
    </source>
</reference>
<feature type="transmembrane region" description="Helical" evidence="1">
    <location>
        <begin position="241"/>
        <end position="258"/>
    </location>
</feature>
<dbReference type="EMBL" id="JBHSQQ010000001">
    <property type="protein sequence ID" value="MFC5939997.1"/>
    <property type="molecule type" value="Genomic_DNA"/>
</dbReference>
<sequence>MAWALNQILDWFAGLLLDCLNGLITAITHALLITPDVTALPQVQALAGRSIWVVDTVFVLVFIAAGVLTMVAGGDERARYTAKDLLPRCVVGFVTAHFSQLIAGTLIEYANAFTAALTAQDFNGDGALNAVRTHLMAARDQTAGLLFVVCLAIIVFLLAATACSVIVRFAVALVLTAVAPIALACHALPQTDGVARMWWRSYVAMLATPVVQAFVLFAGQWMLLDTSTMLPLLGLPVEPGGVLNLFVVMVLLWTTLKVPGLMRRYATSGAGGRGGNVLGAVVRVVVVQQLTRGLRIPGLGAVRR</sequence>
<evidence type="ECO:0000313" key="2">
    <source>
        <dbReference type="EMBL" id="MFC5939997.1"/>
    </source>
</evidence>
<name>A0ABW1HEP3_9ACTN</name>
<gene>
    <name evidence="2" type="ORF">ACFPZ4_00680</name>
</gene>
<feature type="transmembrane region" description="Helical" evidence="1">
    <location>
        <begin position="12"/>
        <end position="32"/>
    </location>
</feature>
<protein>
    <submittedName>
        <fullName evidence="2">Conjugal transfer protein TrbL family protein</fullName>
    </submittedName>
</protein>